<dbReference type="SUPFAM" id="SSF55874">
    <property type="entry name" value="ATPase domain of HSP90 chaperone/DNA topoisomerase II/histidine kinase"/>
    <property type="match status" value="1"/>
</dbReference>
<dbReference type="Proteomes" id="UP001201463">
    <property type="component" value="Unassembled WGS sequence"/>
</dbReference>
<keyword evidence="8" id="KW-0175">Coiled coil</keyword>
<evidence type="ECO:0000259" key="11">
    <source>
        <dbReference type="PROSITE" id="PS50110"/>
    </source>
</evidence>
<dbReference type="InterPro" id="IPR003660">
    <property type="entry name" value="HAMP_dom"/>
</dbReference>
<dbReference type="InterPro" id="IPR004358">
    <property type="entry name" value="Sig_transdc_His_kin-like_C"/>
</dbReference>
<dbReference type="SUPFAM" id="SSF47384">
    <property type="entry name" value="Homodimeric domain of signal transducing histidine kinase"/>
    <property type="match status" value="1"/>
</dbReference>
<dbReference type="RefSeq" id="WP_233391130.1">
    <property type="nucleotide sequence ID" value="NZ_JAJTWT010000003.1"/>
</dbReference>
<dbReference type="PROSITE" id="PS50110">
    <property type="entry name" value="RESPONSE_REGULATORY"/>
    <property type="match status" value="1"/>
</dbReference>
<dbReference type="SUPFAM" id="SSF158472">
    <property type="entry name" value="HAMP domain-like"/>
    <property type="match status" value="1"/>
</dbReference>
<dbReference type="SMART" id="SM00304">
    <property type="entry name" value="HAMP"/>
    <property type="match status" value="1"/>
</dbReference>
<reference evidence="13 14" key="1">
    <citation type="submission" date="2021-12" db="EMBL/GenBank/DDBJ databases">
        <title>Genome seq of p7.</title>
        <authorList>
            <person name="Seo T."/>
        </authorList>
    </citation>
    <scope>NUCLEOTIDE SEQUENCE [LARGE SCALE GENOMIC DNA]</scope>
    <source>
        <strain evidence="13 14">P7</strain>
    </source>
</reference>
<keyword evidence="9" id="KW-0812">Transmembrane</keyword>
<dbReference type="Pfam" id="PF17152">
    <property type="entry name" value="CHASE8"/>
    <property type="match status" value="1"/>
</dbReference>
<evidence type="ECO:0000256" key="3">
    <source>
        <dbReference type="ARBA" id="ARBA00012438"/>
    </source>
</evidence>
<evidence type="ECO:0000259" key="12">
    <source>
        <dbReference type="PROSITE" id="PS50885"/>
    </source>
</evidence>
<dbReference type="InterPro" id="IPR011006">
    <property type="entry name" value="CheY-like_superfamily"/>
</dbReference>
<evidence type="ECO:0000256" key="2">
    <source>
        <dbReference type="ARBA" id="ARBA00004370"/>
    </source>
</evidence>
<dbReference type="SUPFAM" id="SSF52172">
    <property type="entry name" value="CheY-like"/>
    <property type="match status" value="1"/>
</dbReference>
<dbReference type="Gene3D" id="3.30.565.10">
    <property type="entry name" value="Histidine kinase-like ATPase, C-terminal domain"/>
    <property type="match status" value="1"/>
</dbReference>
<dbReference type="EC" id="2.7.13.3" evidence="3"/>
<dbReference type="Gene3D" id="1.10.287.130">
    <property type="match status" value="1"/>
</dbReference>
<comment type="catalytic activity">
    <reaction evidence="1">
        <text>ATP + protein L-histidine = ADP + protein N-phospho-L-histidine.</text>
        <dbReference type="EC" id="2.7.13.3"/>
    </reaction>
</comment>
<dbReference type="SMART" id="SM00388">
    <property type="entry name" value="HisKA"/>
    <property type="match status" value="1"/>
</dbReference>
<dbReference type="CDD" id="cd16922">
    <property type="entry name" value="HATPase_EvgS-ArcB-TorS-like"/>
    <property type="match status" value="1"/>
</dbReference>
<dbReference type="InterPro" id="IPR001789">
    <property type="entry name" value="Sig_transdc_resp-reg_receiver"/>
</dbReference>
<evidence type="ECO:0000259" key="10">
    <source>
        <dbReference type="PROSITE" id="PS50109"/>
    </source>
</evidence>
<evidence type="ECO:0000256" key="5">
    <source>
        <dbReference type="ARBA" id="ARBA00022679"/>
    </source>
</evidence>
<dbReference type="PANTHER" id="PTHR43047">
    <property type="entry name" value="TWO-COMPONENT HISTIDINE PROTEIN KINASE"/>
    <property type="match status" value="1"/>
</dbReference>
<dbReference type="SMART" id="SM00387">
    <property type="entry name" value="HATPase_c"/>
    <property type="match status" value="1"/>
</dbReference>
<dbReference type="InterPro" id="IPR033417">
    <property type="entry name" value="CHASE8"/>
</dbReference>
<dbReference type="Gene3D" id="3.40.50.2300">
    <property type="match status" value="1"/>
</dbReference>
<evidence type="ECO:0000256" key="9">
    <source>
        <dbReference type="SAM" id="Phobius"/>
    </source>
</evidence>
<name>A0ABS8X921_9BURK</name>
<dbReference type="InterPro" id="IPR005467">
    <property type="entry name" value="His_kinase_dom"/>
</dbReference>
<dbReference type="PROSITE" id="PS50109">
    <property type="entry name" value="HIS_KIN"/>
    <property type="match status" value="1"/>
</dbReference>
<keyword evidence="9" id="KW-0472">Membrane</keyword>
<evidence type="ECO:0000256" key="7">
    <source>
        <dbReference type="PROSITE-ProRule" id="PRU00169"/>
    </source>
</evidence>
<evidence type="ECO:0000256" key="1">
    <source>
        <dbReference type="ARBA" id="ARBA00000085"/>
    </source>
</evidence>
<dbReference type="Pfam" id="PF00512">
    <property type="entry name" value="HisKA"/>
    <property type="match status" value="1"/>
</dbReference>
<dbReference type="PANTHER" id="PTHR43047:SF72">
    <property type="entry name" value="OSMOSENSING HISTIDINE PROTEIN KINASE SLN1"/>
    <property type="match status" value="1"/>
</dbReference>
<dbReference type="InterPro" id="IPR036890">
    <property type="entry name" value="HATPase_C_sf"/>
</dbReference>
<feature type="coiled-coil region" evidence="8">
    <location>
        <begin position="222"/>
        <end position="270"/>
    </location>
</feature>
<evidence type="ECO:0000256" key="6">
    <source>
        <dbReference type="ARBA" id="ARBA00022777"/>
    </source>
</evidence>
<dbReference type="CDD" id="cd06225">
    <property type="entry name" value="HAMP"/>
    <property type="match status" value="1"/>
</dbReference>
<proteinExistence type="predicted"/>
<evidence type="ECO:0000313" key="13">
    <source>
        <dbReference type="EMBL" id="MCE4537296.1"/>
    </source>
</evidence>
<dbReference type="EMBL" id="JAJTWT010000003">
    <property type="protein sequence ID" value="MCE4537296.1"/>
    <property type="molecule type" value="Genomic_DNA"/>
</dbReference>
<evidence type="ECO:0000256" key="4">
    <source>
        <dbReference type="ARBA" id="ARBA00022553"/>
    </source>
</evidence>
<feature type="modified residue" description="4-aspartylphosphate" evidence="7">
    <location>
        <position position="575"/>
    </location>
</feature>
<keyword evidence="9" id="KW-1133">Transmembrane helix</keyword>
<dbReference type="Gene3D" id="6.10.340.10">
    <property type="match status" value="1"/>
</dbReference>
<keyword evidence="6" id="KW-0418">Kinase</keyword>
<keyword evidence="13" id="KW-0547">Nucleotide-binding</keyword>
<evidence type="ECO:0000256" key="8">
    <source>
        <dbReference type="SAM" id="Coils"/>
    </source>
</evidence>
<dbReference type="InterPro" id="IPR036097">
    <property type="entry name" value="HisK_dim/P_sf"/>
</dbReference>
<keyword evidence="4 7" id="KW-0597">Phosphoprotein</keyword>
<dbReference type="PROSITE" id="PS50885">
    <property type="entry name" value="HAMP"/>
    <property type="match status" value="1"/>
</dbReference>
<dbReference type="PRINTS" id="PR00344">
    <property type="entry name" value="BCTRLSENSOR"/>
</dbReference>
<dbReference type="Pfam" id="PF00072">
    <property type="entry name" value="Response_reg"/>
    <property type="match status" value="1"/>
</dbReference>
<sequence>MFRLSLQRRLLGVTLLTTLAALLVALGAMVAYDLHAYHKGWVSDLRAQAELLGRSTAPALEFDDTHVASENLALLRLQSKIRMAAIYGPQGDMFASYAAPGVEARPPASAGPAGVSHVDRDLLIVQPIMQGGREIGRVYLRAEYALYDRVLSYLGIAAVVTLAALGVALLLSARLQRAVVQPVLAMSEVARDVMQRQDYSRRAVKATDDEVGVLADSFNGMLGEIERRSHEVLRLNQELEARVQERTAQLQASNEDLKRATEVAEKANRAKSEFLSSMSHELRTPLNAIIGFGQLLGGELGEARPERRREFVDHIVGAGKHLLTLINEILHLARIESGHVELSLEPVLLDELLAECRQMMEPMAAQRGIALAFETGCGQAVRADRMRLKQVLLNLVSNAIKYNRPEGSVRVSCGPEGEGLARITVQDTGLGLRPEQVEGLFQPFNRLGQEAGPEQGTGIGLVVTQRLVELMGGRIGVQSTPGAGSLFWVELQASEPLPLPALEARSASPAAAVAPEGGQGRAPATVLYVEDNPASLRLVEELLRTRPDLRLLSAGDGRSGVEMAREQQPDVILMDNNMPAMSGREAQAILKRDPRTAHIPVIALTANAMPDAAASGLAAGFYRYLTKPLDPGQLMEALDSALDAVRSRRPG</sequence>
<accession>A0ABS8X921</accession>
<comment type="caution">
    <text evidence="13">The sequence shown here is derived from an EMBL/GenBank/DDBJ whole genome shotgun (WGS) entry which is preliminary data.</text>
</comment>
<feature type="domain" description="Response regulatory" evidence="11">
    <location>
        <begin position="525"/>
        <end position="642"/>
    </location>
</feature>
<comment type="subcellular location">
    <subcellularLocation>
        <location evidence="2">Membrane</location>
    </subcellularLocation>
</comment>
<organism evidence="13 14">
    <name type="scientific">Pelomonas caseinilytica</name>
    <dbReference type="NCBI Taxonomy" id="2906763"/>
    <lineage>
        <taxon>Bacteria</taxon>
        <taxon>Pseudomonadati</taxon>
        <taxon>Pseudomonadota</taxon>
        <taxon>Betaproteobacteria</taxon>
        <taxon>Burkholderiales</taxon>
        <taxon>Sphaerotilaceae</taxon>
        <taxon>Roseateles</taxon>
    </lineage>
</organism>
<dbReference type="Pfam" id="PF00672">
    <property type="entry name" value="HAMP"/>
    <property type="match status" value="1"/>
</dbReference>
<evidence type="ECO:0000313" key="14">
    <source>
        <dbReference type="Proteomes" id="UP001201463"/>
    </source>
</evidence>
<dbReference type="SMART" id="SM00448">
    <property type="entry name" value="REC"/>
    <property type="match status" value="1"/>
</dbReference>
<dbReference type="GO" id="GO:0005524">
    <property type="term" value="F:ATP binding"/>
    <property type="evidence" value="ECO:0007669"/>
    <property type="project" value="UniProtKB-KW"/>
</dbReference>
<feature type="domain" description="HAMP" evidence="12">
    <location>
        <begin position="177"/>
        <end position="230"/>
    </location>
</feature>
<dbReference type="InterPro" id="IPR003661">
    <property type="entry name" value="HisK_dim/P_dom"/>
</dbReference>
<feature type="domain" description="Histidine kinase" evidence="10">
    <location>
        <begin position="277"/>
        <end position="495"/>
    </location>
</feature>
<dbReference type="InterPro" id="IPR003594">
    <property type="entry name" value="HATPase_dom"/>
</dbReference>
<keyword evidence="14" id="KW-1185">Reference proteome</keyword>
<gene>
    <name evidence="13" type="ORF">LXT12_08540</name>
</gene>
<feature type="transmembrane region" description="Helical" evidence="9">
    <location>
        <begin position="150"/>
        <end position="171"/>
    </location>
</feature>
<dbReference type="Pfam" id="PF02518">
    <property type="entry name" value="HATPase_c"/>
    <property type="match status" value="1"/>
</dbReference>
<protein>
    <recommendedName>
        <fullName evidence="3">histidine kinase</fullName>
        <ecNumber evidence="3">2.7.13.3</ecNumber>
    </recommendedName>
</protein>
<dbReference type="CDD" id="cd00082">
    <property type="entry name" value="HisKA"/>
    <property type="match status" value="1"/>
</dbReference>
<keyword evidence="5" id="KW-0808">Transferase</keyword>
<keyword evidence="13" id="KW-0067">ATP-binding</keyword>